<organism evidence="3 4">
    <name type="scientific">Chania multitudinisentens RB-25</name>
    <dbReference type="NCBI Taxonomy" id="1441930"/>
    <lineage>
        <taxon>Bacteria</taxon>
        <taxon>Pseudomonadati</taxon>
        <taxon>Pseudomonadota</taxon>
        <taxon>Gammaproteobacteria</taxon>
        <taxon>Enterobacterales</taxon>
        <taxon>Yersiniaceae</taxon>
        <taxon>Chania</taxon>
    </lineage>
</organism>
<dbReference type="PANTHER" id="PTHR43798:SF31">
    <property type="entry name" value="AB HYDROLASE SUPERFAMILY PROTEIN YCLE"/>
    <property type="match status" value="1"/>
</dbReference>
<dbReference type="Pfam" id="PF00561">
    <property type="entry name" value="Abhydrolase_1"/>
    <property type="match status" value="1"/>
</dbReference>
<dbReference type="AlphaFoldDB" id="W0LAG8"/>
<dbReference type="SUPFAM" id="SSF53474">
    <property type="entry name" value="alpha/beta-Hydrolases"/>
    <property type="match status" value="1"/>
</dbReference>
<dbReference type="KEGG" id="sfo:Z042_15385"/>
<dbReference type="STRING" id="1441930.Z042_15385"/>
<evidence type="ECO:0000313" key="4">
    <source>
        <dbReference type="Proteomes" id="UP000019030"/>
    </source>
</evidence>
<dbReference type="PRINTS" id="PR00111">
    <property type="entry name" value="ABHYDROLASE"/>
</dbReference>
<sequence length="266" mass="30060">MLLLSGLGPAGSHVIFHPHFDVLHSEFRVIYVDLFGRGCSDKPDCLEEITFENDVLDVVCLLEKLAPQGAHLFGFSYGGLISLQLAINHSHLVKSVLLCNSLHSPEMWQKNHENINKVIETQLPDVWAEILHLRCDGYVSTSSEMQALFAKGASIVRFYNPQNADQLMTEPGARNTELYPIFCGEDVDFSIGGQLLHIPDFRPLLDKIAIPMIVLAGRFDRALYPKLQQDFERKNIHLQFLERSGSFSFIEENDKVLNIIRAHCKS</sequence>
<reference evidence="3 4" key="1">
    <citation type="submission" date="2014-01" db="EMBL/GenBank/DDBJ databases">
        <title>Isolation of Serratia multitudinisentens RB-25 from Ex-Landfill site.</title>
        <authorList>
            <person name="Robson E.H.J."/>
        </authorList>
    </citation>
    <scope>NUCLEOTIDE SEQUENCE [LARGE SCALE GENOMIC DNA]</scope>
    <source>
        <strain evidence="3 4">RB-25</strain>
    </source>
</reference>
<dbReference type="Proteomes" id="UP000019030">
    <property type="component" value="Chromosome"/>
</dbReference>
<dbReference type="PANTHER" id="PTHR43798">
    <property type="entry name" value="MONOACYLGLYCEROL LIPASE"/>
    <property type="match status" value="1"/>
</dbReference>
<reference evidence="3 4" key="2">
    <citation type="submission" date="2015-03" db="EMBL/GenBank/DDBJ databases">
        <authorList>
            <person name="Chan K.-G."/>
        </authorList>
    </citation>
    <scope>NUCLEOTIDE SEQUENCE [LARGE SCALE GENOMIC DNA]</scope>
    <source>
        <strain evidence="3 4">RB-25</strain>
    </source>
</reference>
<gene>
    <name evidence="3" type="ORF">Z042_15385</name>
</gene>
<accession>W0LAG8</accession>
<protein>
    <recommendedName>
        <fullName evidence="2">AB hydrolase-1 domain-containing protein</fullName>
    </recommendedName>
</protein>
<keyword evidence="1" id="KW-0378">Hydrolase</keyword>
<dbReference type="InterPro" id="IPR000073">
    <property type="entry name" value="AB_hydrolase_1"/>
</dbReference>
<dbReference type="InterPro" id="IPR050266">
    <property type="entry name" value="AB_hydrolase_sf"/>
</dbReference>
<dbReference type="HOGENOM" id="CLU_020336_50_0_6"/>
<name>W0LAG8_9GAMM</name>
<dbReference type="GO" id="GO:0016020">
    <property type="term" value="C:membrane"/>
    <property type="evidence" value="ECO:0007669"/>
    <property type="project" value="TreeGrafter"/>
</dbReference>
<dbReference type="GO" id="GO:0016787">
    <property type="term" value="F:hydrolase activity"/>
    <property type="evidence" value="ECO:0007669"/>
    <property type="project" value="UniProtKB-KW"/>
</dbReference>
<proteinExistence type="predicted"/>
<dbReference type="eggNOG" id="COG0596">
    <property type="taxonomic scope" value="Bacteria"/>
</dbReference>
<dbReference type="Gene3D" id="3.40.50.1820">
    <property type="entry name" value="alpha/beta hydrolase"/>
    <property type="match status" value="1"/>
</dbReference>
<keyword evidence="4" id="KW-1185">Reference proteome</keyword>
<evidence type="ECO:0000259" key="2">
    <source>
        <dbReference type="Pfam" id="PF00561"/>
    </source>
</evidence>
<evidence type="ECO:0000313" key="3">
    <source>
        <dbReference type="EMBL" id="AHG20833.2"/>
    </source>
</evidence>
<feature type="domain" description="AB hydrolase-1" evidence="2">
    <location>
        <begin position="4"/>
        <end position="121"/>
    </location>
</feature>
<dbReference type="InterPro" id="IPR029058">
    <property type="entry name" value="AB_hydrolase_fold"/>
</dbReference>
<dbReference type="EMBL" id="CP007044">
    <property type="protein sequence ID" value="AHG20833.2"/>
    <property type="molecule type" value="Genomic_DNA"/>
</dbReference>
<evidence type="ECO:0000256" key="1">
    <source>
        <dbReference type="ARBA" id="ARBA00022801"/>
    </source>
</evidence>